<evidence type="ECO:0000313" key="3">
    <source>
        <dbReference type="EMBL" id="RVW65042.1"/>
    </source>
</evidence>
<dbReference type="Proteomes" id="UP000288805">
    <property type="component" value="Unassembled WGS sequence"/>
</dbReference>
<organism evidence="3 4">
    <name type="scientific">Vitis vinifera</name>
    <name type="common">Grape</name>
    <dbReference type="NCBI Taxonomy" id="29760"/>
    <lineage>
        <taxon>Eukaryota</taxon>
        <taxon>Viridiplantae</taxon>
        <taxon>Streptophyta</taxon>
        <taxon>Embryophyta</taxon>
        <taxon>Tracheophyta</taxon>
        <taxon>Spermatophyta</taxon>
        <taxon>Magnoliopsida</taxon>
        <taxon>eudicotyledons</taxon>
        <taxon>Gunneridae</taxon>
        <taxon>Pentapetalae</taxon>
        <taxon>rosids</taxon>
        <taxon>Vitales</taxon>
        <taxon>Vitaceae</taxon>
        <taxon>Viteae</taxon>
        <taxon>Vitis</taxon>
    </lineage>
</organism>
<proteinExistence type="predicted"/>
<evidence type="ECO:0000256" key="1">
    <source>
        <dbReference type="SAM" id="MobiDB-lite"/>
    </source>
</evidence>
<dbReference type="KEGG" id="vvi:100853290"/>
<reference evidence="3 4" key="1">
    <citation type="journal article" date="2018" name="PLoS Genet.">
        <title>Population sequencing reveals clonal diversity and ancestral inbreeding in the grapevine cultivar Chardonnay.</title>
        <authorList>
            <person name="Roach M.J."/>
            <person name="Johnson D.L."/>
            <person name="Bohlmann J."/>
            <person name="van Vuuren H.J."/>
            <person name="Jones S.J."/>
            <person name="Pretorius I.S."/>
            <person name="Schmidt S.A."/>
            <person name="Borneman A.R."/>
        </authorList>
    </citation>
    <scope>NUCLEOTIDE SEQUENCE [LARGE SCALE GENOMIC DNA]</scope>
    <source>
        <strain evidence="4">cv. Chardonnay</strain>
        <strain evidence="3">I10V1</strain>
        <tissue evidence="3">Leaf</tissue>
    </source>
</reference>
<dbReference type="Pfam" id="PF04749">
    <property type="entry name" value="PLAC8"/>
    <property type="match status" value="1"/>
</dbReference>
<comment type="caution">
    <text evidence="3">The sequence shown here is derived from an EMBL/GenBank/DDBJ whole genome shotgun (WGS) entry which is preliminary data.</text>
</comment>
<dbReference type="OrthoDB" id="1045822at2759"/>
<dbReference type="NCBIfam" id="TIGR01571">
    <property type="entry name" value="A_thal_Cys_rich"/>
    <property type="match status" value="1"/>
</dbReference>
<dbReference type="EMBL" id="QGNW01001325">
    <property type="protein sequence ID" value="RVW45545.1"/>
    <property type="molecule type" value="Genomic_DNA"/>
</dbReference>
<dbReference type="Gramene" id="Vitis01g00308.t01">
    <property type="protein sequence ID" value="Vitis01g00308.t01.CDS"/>
    <property type="gene ID" value="Vitis01g00308"/>
</dbReference>
<dbReference type="EMBL" id="QGNW01000693">
    <property type="protein sequence ID" value="RVW65042.1"/>
    <property type="molecule type" value="Genomic_DNA"/>
</dbReference>
<protein>
    <submittedName>
        <fullName evidence="3">Protein plant cadmium resistance 6</fullName>
    </submittedName>
</protein>
<accession>A0A438FYL0</accession>
<evidence type="ECO:0000313" key="4">
    <source>
        <dbReference type="Proteomes" id="UP000288805"/>
    </source>
</evidence>
<sequence>MGRIQEQTHLPHASQPEATAQASSRSPSHHSYHPPETGISSLPQFHQSDPALTTQNYAVGIPSQAPFQNNLQHVSPLQANNENTATGYWSTGLFDCMDDPNIALTTAIFPCVTFGQIADVLDNGHTTCATSGIIYAFAACLLSWPYRGKLRQRFGLMEAPASDCMVHCLFEPCALCQEYRELKNRGINPALGYHGNMNQLCQNPPDLATMVPPTNQTIN</sequence>
<feature type="region of interest" description="Disordered" evidence="1">
    <location>
        <begin position="1"/>
        <end position="46"/>
    </location>
</feature>
<gene>
    <name evidence="3" type="primary">PCR6_4</name>
    <name evidence="2" type="synonym">PCR6_1</name>
    <name evidence="3" type="ORF">CK203_034965</name>
    <name evidence="2" type="ORF">CK203_091421</name>
</gene>
<dbReference type="InterPro" id="IPR006461">
    <property type="entry name" value="PLAC_motif_containing"/>
</dbReference>
<evidence type="ECO:0000313" key="2">
    <source>
        <dbReference type="EMBL" id="RVW45545.1"/>
    </source>
</evidence>
<dbReference type="PANTHER" id="PTHR15907">
    <property type="entry name" value="DUF614 FAMILY PROTEIN-RELATED"/>
    <property type="match status" value="1"/>
</dbReference>
<dbReference type="AlphaFoldDB" id="A0A438FYL0"/>
<name>A0A438FYL0_VITVI</name>